<organism evidence="2 3">
    <name type="scientific">Terracoccus luteus</name>
    <dbReference type="NCBI Taxonomy" id="53356"/>
    <lineage>
        <taxon>Bacteria</taxon>
        <taxon>Bacillati</taxon>
        <taxon>Actinomycetota</taxon>
        <taxon>Actinomycetes</taxon>
        <taxon>Micrococcales</taxon>
        <taxon>Intrasporangiaceae</taxon>
        <taxon>Terracoccus</taxon>
    </lineage>
</organism>
<reference evidence="2 3" key="1">
    <citation type="submission" date="2018-10" db="EMBL/GenBank/DDBJ databases">
        <title>Sequencing the genomes of 1000 actinobacteria strains.</title>
        <authorList>
            <person name="Klenk H.-P."/>
        </authorList>
    </citation>
    <scope>NUCLEOTIDE SEQUENCE [LARGE SCALE GENOMIC DNA]</scope>
    <source>
        <strain evidence="2 3">DSM 44267</strain>
    </source>
</reference>
<proteinExistence type="predicted"/>
<dbReference type="Proteomes" id="UP000278440">
    <property type="component" value="Unassembled WGS sequence"/>
</dbReference>
<evidence type="ECO:0000256" key="1">
    <source>
        <dbReference type="SAM" id="MobiDB-lite"/>
    </source>
</evidence>
<name>A0A495XZB1_9MICO</name>
<evidence type="ECO:0000313" key="2">
    <source>
        <dbReference type="EMBL" id="RKT78214.1"/>
    </source>
</evidence>
<sequence>MHRERTYGEAMSRSLRPPVTSTRARRGVVTAALAAATLLGAGACSAVSDTAGAAAGAAASAGASAASSAGSDAYCAALRNATTAWSDAGASLADSGTAAKFVETVKSIEAVAPEQVKQQWASLEQVYEKFTSGNRDLTALTGELSTLRQNAQTIEEHAKSTCQVDLAGGSGAGG</sequence>
<protein>
    <submittedName>
        <fullName evidence="2">Uncharacterized protein</fullName>
    </submittedName>
</protein>
<comment type="caution">
    <text evidence="2">The sequence shown here is derived from an EMBL/GenBank/DDBJ whole genome shotgun (WGS) entry which is preliminary data.</text>
</comment>
<feature type="region of interest" description="Disordered" evidence="1">
    <location>
        <begin position="1"/>
        <end position="22"/>
    </location>
</feature>
<dbReference type="AlphaFoldDB" id="A0A495XZB1"/>
<keyword evidence="3" id="KW-1185">Reference proteome</keyword>
<dbReference type="EMBL" id="RBXT01000001">
    <property type="protein sequence ID" value="RKT78214.1"/>
    <property type="molecule type" value="Genomic_DNA"/>
</dbReference>
<gene>
    <name evidence="2" type="ORF">DFJ68_1654</name>
</gene>
<evidence type="ECO:0000313" key="3">
    <source>
        <dbReference type="Proteomes" id="UP000278440"/>
    </source>
</evidence>
<accession>A0A495XZB1</accession>